<name>A0A4V1IQC0_9FUNG</name>
<organism evidence="1 2">
    <name type="scientific">Blyttiomyces helicus</name>
    <dbReference type="NCBI Taxonomy" id="388810"/>
    <lineage>
        <taxon>Eukaryota</taxon>
        <taxon>Fungi</taxon>
        <taxon>Fungi incertae sedis</taxon>
        <taxon>Chytridiomycota</taxon>
        <taxon>Chytridiomycota incertae sedis</taxon>
        <taxon>Chytridiomycetes</taxon>
        <taxon>Chytridiomycetes incertae sedis</taxon>
        <taxon>Blyttiomyces</taxon>
    </lineage>
</organism>
<dbReference type="AlphaFoldDB" id="A0A4V1IQC0"/>
<evidence type="ECO:0000313" key="1">
    <source>
        <dbReference type="EMBL" id="RKO86027.1"/>
    </source>
</evidence>
<dbReference type="Gene3D" id="3.40.50.1110">
    <property type="entry name" value="SGNH hydrolase"/>
    <property type="match status" value="1"/>
</dbReference>
<evidence type="ECO:0000313" key="2">
    <source>
        <dbReference type="Proteomes" id="UP000269721"/>
    </source>
</evidence>
<evidence type="ECO:0008006" key="3">
    <source>
        <dbReference type="Google" id="ProtNLM"/>
    </source>
</evidence>
<dbReference type="EMBL" id="KZ998540">
    <property type="protein sequence ID" value="RKO86027.1"/>
    <property type="molecule type" value="Genomic_DNA"/>
</dbReference>
<reference evidence="2" key="1">
    <citation type="journal article" date="2018" name="Nat. Microbiol.">
        <title>Leveraging single-cell genomics to expand the fungal tree of life.</title>
        <authorList>
            <person name="Ahrendt S.R."/>
            <person name="Quandt C.A."/>
            <person name="Ciobanu D."/>
            <person name="Clum A."/>
            <person name="Salamov A."/>
            <person name="Andreopoulos B."/>
            <person name="Cheng J.F."/>
            <person name="Woyke T."/>
            <person name="Pelin A."/>
            <person name="Henrissat B."/>
            <person name="Reynolds N.K."/>
            <person name="Benny G.L."/>
            <person name="Smith M.E."/>
            <person name="James T.Y."/>
            <person name="Grigoriev I.V."/>
        </authorList>
    </citation>
    <scope>NUCLEOTIDE SEQUENCE [LARGE SCALE GENOMIC DNA]</scope>
</reference>
<dbReference type="OrthoDB" id="1600564at2759"/>
<gene>
    <name evidence="1" type="ORF">BDK51DRAFT_49359</name>
</gene>
<keyword evidence="2" id="KW-1185">Reference proteome</keyword>
<accession>A0A4V1IQC0</accession>
<proteinExistence type="predicted"/>
<protein>
    <recommendedName>
        <fullName evidence="3">SGNH hydrolase-type esterase domain-containing protein</fullName>
    </recommendedName>
</protein>
<sequence length="114" mass="12635">MPPGQAKSIPWLKHNLDLGVKLLEYQAEHVFDGTTIVLMDLVVEFASIVLRRQSLGLDMPLNKVEQSCIDKSVSPPSICTDDKHLIWDGTHPTTKVHKALADGAVDLLRARLLI</sequence>
<dbReference type="InterPro" id="IPR036514">
    <property type="entry name" value="SGNH_hydro_sf"/>
</dbReference>
<dbReference type="Proteomes" id="UP000269721">
    <property type="component" value="Unassembled WGS sequence"/>
</dbReference>